<protein>
    <submittedName>
        <fullName evidence="2">Anthocyanidin 5,3-O-glucosyltransferase</fullName>
    </submittedName>
</protein>
<dbReference type="SUPFAM" id="SSF53756">
    <property type="entry name" value="UDP-Glycosyltransferase/glycogen phosphorylase"/>
    <property type="match status" value="1"/>
</dbReference>
<organism evidence="2 3">
    <name type="scientific">Platanthera guangdongensis</name>
    <dbReference type="NCBI Taxonomy" id="2320717"/>
    <lineage>
        <taxon>Eukaryota</taxon>
        <taxon>Viridiplantae</taxon>
        <taxon>Streptophyta</taxon>
        <taxon>Embryophyta</taxon>
        <taxon>Tracheophyta</taxon>
        <taxon>Spermatophyta</taxon>
        <taxon>Magnoliopsida</taxon>
        <taxon>Liliopsida</taxon>
        <taxon>Asparagales</taxon>
        <taxon>Orchidaceae</taxon>
        <taxon>Orchidoideae</taxon>
        <taxon>Orchideae</taxon>
        <taxon>Orchidinae</taxon>
        <taxon>Platanthera</taxon>
    </lineage>
</organism>
<dbReference type="Proteomes" id="UP001412067">
    <property type="component" value="Unassembled WGS sequence"/>
</dbReference>
<evidence type="ECO:0000313" key="2">
    <source>
        <dbReference type="EMBL" id="KAK8941706.1"/>
    </source>
</evidence>
<dbReference type="PANTHER" id="PTHR48048">
    <property type="entry name" value="GLYCOSYLTRANSFERASE"/>
    <property type="match status" value="1"/>
</dbReference>
<dbReference type="Pfam" id="PF00201">
    <property type="entry name" value="UDPGT"/>
    <property type="match status" value="1"/>
</dbReference>
<evidence type="ECO:0000256" key="1">
    <source>
        <dbReference type="ARBA" id="ARBA00022679"/>
    </source>
</evidence>
<reference evidence="2 3" key="1">
    <citation type="journal article" date="2022" name="Nat. Plants">
        <title>Genomes of leafy and leafless Platanthera orchids illuminate the evolution of mycoheterotrophy.</title>
        <authorList>
            <person name="Li M.H."/>
            <person name="Liu K.W."/>
            <person name="Li Z."/>
            <person name="Lu H.C."/>
            <person name="Ye Q.L."/>
            <person name="Zhang D."/>
            <person name="Wang J.Y."/>
            <person name="Li Y.F."/>
            <person name="Zhong Z.M."/>
            <person name="Liu X."/>
            <person name="Yu X."/>
            <person name="Liu D.K."/>
            <person name="Tu X.D."/>
            <person name="Liu B."/>
            <person name="Hao Y."/>
            <person name="Liao X.Y."/>
            <person name="Jiang Y.T."/>
            <person name="Sun W.H."/>
            <person name="Chen J."/>
            <person name="Chen Y.Q."/>
            <person name="Ai Y."/>
            <person name="Zhai J.W."/>
            <person name="Wu S.S."/>
            <person name="Zhou Z."/>
            <person name="Hsiao Y.Y."/>
            <person name="Wu W.L."/>
            <person name="Chen Y.Y."/>
            <person name="Lin Y.F."/>
            <person name="Hsu J.L."/>
            <person name="Li C.Y."/>
            <person name="Wang Z.W."/>
            <person name="Zhao X."/>
            <person name="Zhong W.Y."/>
            <person name="Ma X.K."/>
            <person name="Ma L."/>
            <person name="Huang J."/>
            <person name="Chen G.Z."/>
            <person name="Huang M.Z."/>
            <person name="Huang L."/>
            <person name="Peng D.H."/>
            <person name="Luo Y.B."/>
            <person name="Zou S.Q."/>
            <person name="Chen S.P."/>
            <person name="Lan S."/>
            <person name="Tsai W.C."/>
            <person name="Van de Peer Y."/>
            <person name="Liu Z.J."/>
        </authorList>
    </citation>
    <scope>NUCLEOTIDE SEQUENCE [LARGE SCALE GENOMIC DNA]</scope>
    <source>
        <strain evidence="2">Lor288</strain>
    </source>
</reference>
<dbReference type="InterPro" id="IPR050481">
    <property type="entry name" value="UDP-glycosyltransf_plant"/>
</dbReference>
<evidence type="ECO:0000313" key="3">
    <source>
        <dbReference type="Proteomes" id="UP001412067"/>
    </source>
</evidence>
<comment type="caution">
    <text evidence="2">The sequence shown here is derived from an EMBL/GenBank/DDBJ whole genome shotgun (WGS) entry which is preliminary data.</text>
</comment>
<dbReference type="EMBL" id="JBBWWR010000019">
    <property type="protein sequence ID" value="KAK8941706.1"/>
    <property type="molecule type" value="Genomic_DNA"/>
</dbReference>
<keyword evidence="3" id="KW-1185">Reference proteome</keyword>
<dbReference type="InterPro" id="IPR002213">
    <property type="entry name" value="UDP_glucos_trans"/>
</dbReference>
<accession>A0ABR2LHS5</accession>
<dbReference type="CDD" id="cd03784">
    <property type="entry name" value="GT1_Gtf-like"/>
    <property type="match status" value="1"/>
</dbReference>
<name>A0ABR2LHS5_9ASPA</name>
<gene>
    <name evidence="2" type="primary">RhGT1</name>
    <name evidence="2" type="ORF">KSP40_PGU018067</name>
</gene>
<keyword evidence="1" id="KW-0808">Transferase</keyword>
<proteinExistence type="predicted"/>
<dbReference type="PANTHER" id="PTHR48048:SF89">
    <property type="entry name" value="GLYCOSYLTRANSFERASE"/>
    <property type="match status" value="1"/>
</dbReference>
<dbReference type="Gene3D" id="3.40.50.2000">
    <property type="entry name" value="Glycogen Phosphorylase B"/>
    <property type="match status" value="2"/>
</dbReference>
<sequence length="479" mass="52442">MGGNEIVLFPVAAMGHLNPMVELGKLFLRQGLSVTILILQFPKFDNKPINSYIDTVSAANPALSFHRLSSPPSTVEAPTFIHHFRLAIPQLQDYLSCNSSATALVLDFFFDDAIDVINKMNPRLPCYFFFATSASNLAAFLYLPFLHKELTVSFKDLGDTPVNFPGFPSPIPAFDMPIRISDRSSEAYKSVIVQFDRLPKSSGIIVNSFRALEPKALAAIAAGLCTPGRTMAPIYCVGPITSMDGQEHNETAGSERRHYSLTWLDGQPRGSVVFLCFGSMGGAFPEAQILEIAEGLERSGQRFLWVVRGSLPEVDLEAVLPEGFGERTKGRGLVVNWWAPQASVLGHAAVGGFVTHCGWNSALESIVAGVAMIAWPMYAEQRMNRVFLVEEAKIAAEMPGYRDGLVRSYEVEEKVRWLMESSGGKEMRARAAAVRERAKAAMQEGGSSYEDMVKMVYSLTTAGGGERPTVDHLLSSTWG</sequence>